<dbReference type="AlphaFoldDB" id="A0A8H7QU94"/>
<dbReference type="EMBL" id="JAEPRD010000112">
    <property type="protein sequence ID" value="KAG2198400.1"/>
    <property type="molecule type" value="Genomic_DNA"/>
</dbReference>
<evidence type="ECO:0000313" key="2">
    <source>
        <dbReference type="EMBL" id="KAG2198400.1"/>
    </source>
</evidence>
<evidence type="ECO:0008006" key="4">
    <source>
        <dbReference type="Google" id="ProtNLM"/>
    </source>
</evidence>
<evidence type="ECO:0000313" key="3">
    <source>
        <dbReference type="Proteomes" id="UP000603453"/>
    </source>
</evidence>
<gene>
    <name evidence="2" type="ORF">INT47_009805</name>
</gene>
<accession>A0A8H7QU94</accession>
<organism evidence="2 3">
    <name type="scientific">Mucor saturninus</name>
    <dbReference type="NCBI Taxonomy" id="64648"/>
    <lineage>
        <taxon>Eukaryota</taxon>
        <taxon>Fungi</taxon>
        <taxon>Fungi incertae sedis</taxon>
        <taxon>Mucoromycota</taxon>
        <taxon>Mucoromycotina</taxon>
        <taxon>Mucoromycetes</taxon>
        <taxon>Mucorales</taxon>
        <taxon>Mucorineae</taxon>
        <taxon>Mucoraceae</taxon>
        <taxon>Mucor</taxon>
    </lineage>
</organism>
<comment type="caution">
    <text evidence="2">The sequence shown here is derived from an EMBL/GenBank/DDBJ whole genome shotgun (WGS) entry which is preliminary data.</text>
</comment>
<dbReference type="OrthoDB" id="6066315at2759"/>
<sequence length="90" mass="10307">MIWKHCGKYRAAKKGEDEEDIGTGKGLESVAQRPNRTTGRTECSAFVYVRKDARAGGQPWTIRSSCFEHNHLLSEDRRAYHNNRNLNAEE</sequence>
<name>A0A8H7QU94_9FUNG</name>
<proteinExistence type="predicted"/>
<reference evidence="2" key="1">
    <citation type="submission" date="2020-12" db="EMBL/GenBank/DDBJ databases">
        <title>Metabolic potential, ecology and presence of endohyphal bacteria is reflected in genomic diversity of Mucoromycotina.</title>
        <authorList>
            <person name="Muszewska A."/>
            <person name="Okrasinska A."/>
            <person name="Steczkiewicz K."/>
            <person name="Drgas O."/>
            <person name="Orlowska M."/>
            <person name="Perlinska-Lenart U."/>
            <person name="Aleksandrzak-Piekarczyk T."/>
            <person name="Szatraj K."/>
            <person name="Zielenkiewicz U."/>
            <person name="Pilsyk S."/>
            <person name="Malc E."/>
            <person name="Mieczkowski P."/>
            <person name="Kruszewska J.S."/>
            <person name="Biernat P."/>
            <person name="Pawlowska J."/>
        </authorList>
    </citation>
    <scope>NUCLEOTIDE SEQUENCE</scope>
    <source>
        <strain evidence="2">WA0000017839</strain>
    </source>
</reference>
<feature type="region of interest" description="Disordered" evidence="1">
    <location>
        <begin position="14"/>
        <end position="36"/>
    </location>
</feature>
<evidence type="ECO:0000256" key="1">
    <source>
        <dbReference type="SAM" id="MobiDB-lite"/>
    </source>
</evidence>
<keyword evidence="3" id="KW-1185">Reference proteome</keyword>
<protein>
    <recommendedName>
        <fullName evidence="4">FAR1 domain-containing protein</fullName>
    </recommendedName>
</protein>
<dbReference type="Proteomes" id="UP000603453">
    <property type="component" value="Unassembled WGS sequence"/>
</dbReference>